<accession>A0ABP5ARW9</accession>
<evidence type="ECO:0000259" key="2">
    <source>
        <dbReference type="Pfam" id="PF00561"/>
    </source>
</evidence>
<dbReference type="InterPro" id="IPR029058">
    <property type="entry name" value="AB_hydrolase_fold"/>
</dbReference>
<protein>
    <submittedName>
        <fullName evidence="3">Alpha/beta fold hydrolase</fullName>
    </submittedName>
</protein>
<organism evidence="3 4">
    <name type="scientific">Nocardioides lentus</name>
    <dbReference type="NCBI Taxonomy" id="338077"/>
    <lineage>
        <taxon>Bacteria</taxon>
        <taxon>Bacillati</taxon>
        <taxon>Actinomycetota</taxon>
        <taxon>Actinomycetes</taxon>
        <taxon>Propionibacteriales</taxon>
        <taxon>Nocardioidaceae</taxon>
        <taxon>Nocardioides</taxon>
    </lineage>
</organism>
<dbReference type="Pfam" id="PF00561">
    <property type="entry name" value="Abhydrolase_1"/>
    <property type="match status" value="1"/>
</dbReference>
<dbReference type="InterPro" id="IPR000639">
    <property type="entry name" value="Epox_hydrolase-like"/>
</dbReference>
<proteinExistence type="predicted"/>
<sequence>MSRIRTYAHEGLRFDVEDSGPEDGEVVVMLHGFPQRHTSWRHVAPRLHEAGLRTLAPDLRGYSPGARPRRRSAYSLQHHVGDTVALAELTGGPVHLLGHDWGGAIAWSTAGSHPEHVRTLTVVSTPHPRAFKRALGTREQAARSWYMGAFQVPFLPELLAGLAPRRFERFLAASGMTAEDLERFRTEILAYGALPGGLGIYRGMPFSASGTGRTVRVPTTYLWSTRDTALGRPAAEASAAFVKADYDFRVLEGVSHWVPEHAPDAVADAALARITGARA</sequence>
<dbReference type="Gene3D" id="3.40.50.1820">
    <property type="entry name" value="alpha/beta hydrolase"/>
    <property type="match status" value="1"/>
</dbReference>
<dbReference type="EMBL" id="BAAAMY010000005">
    <property type="protein sequence ID" value="GAA1921129.1"/>
    <property type="molecule type" value="Genomic_DNA"/>
</dbReference>
<dbReference type="PANTHER" id="PTHR43329">
    <property type="entry name" value="EPOXIDE HYDROLASE"/>
    <property type="match status" value="1"/>
</dbReference>
<dbReference type="SUPFAM" id="SSF53474">
    <property type="entry name" value="alpha/beta-Hydrolases"/>
    <property type="match status" value="1"/>
</dbReference>
<evidence type="ECO:0000313" key="4">
    <source>
        <dbReference type="Proteomes" id="UP001501612"/>
    </source>
</evidence>
<gene>
    <name evidence="3" type="ORF">GCM10009737_23300</name>
</gene>
<dbReference type="GO" id="GO:0016787">
    <property type="term" value="F:hydrolase activity"/>
    <property type="evidence" value="ECO:0007669"/>
    <property type="project" value="UniProtKB-KW"/>
</dbReference>
<comment type="caution">
    <text evidence="3">The sequence shown here is derived from an EMBL/GenBank/DDBJ whole genome shotgun (WGS) entry which is preliminary data.</text>
</comment>
<dbReference type="Proteomes" id="UP001501612">
    <property type="component" value="Unassembled WGS sequence"/>
</dbReference>
<name>A0ABP5ARW9_9ACTN</name>
<dbReference type="InterPro" id="IPR000073">
    <property type="entry name" value="AB_hydrolase_1"/>
</dbReference>
<evidence type="ECO:0000256" key="1">
    <source>
        <dbReference type="ARBA" id="ARBA00022801"/>
    </source>
</evidence>
<dbReference type="PRINTS" id="PR00412">
    <property type="entry name" value="EPOXHYDRLASE"/>
</dbReference>
<reference evidence="4" key="1">
    <citation type="journal article" date="2019" name="Int. J. Syst. Evol. Microbiol.">
        <title>The Global Catalogue of Microorganisms (GCM) 10K type strain sequencing project: providing services to taxonomists for standard genome sequencing and annotation.</title>
        <authorList>
            <consortium name="The Broad Institute Genomics Platform"/>
            <consortium name="The Broad Institute Genome Sequencing Center for Infectious Disease"/>
            <person name="Wu L."/>
            <person name="Ma J."/>
        </authorList>
    </citation>
    <scope>NUCLEOTIDE SEQUENCE [LARGE SCALE GENOMIC DNA]</scope>
    <source>
        <strain evidence="4">JCM 14046</strain>
    </source>
</reference>
<keyword evidence="1 3" id="KW-0378">Hydrolase</keyword>
<feature type="domain" description="AB hydrolase-1" evidence="2">
    <location>
        <begin position="26"/>
        <end position="156"/>
    </location>
</feature>
<dbReference type="PRINTS" id="PR00111">
    <property type="entry name" value="ABHYDROLASE"/>
</dbReference>
<evidence type="ECO:0000313" key="3">
    <source>
        <dbReference type="EMBL" id="GAA1921129.1"/>
    </source>
</evidence>
<dbReference type="RefSeq" id="WP_344007342.1">
    <property type="nucleotide sequence ID" value="NZ_BAAAMY010000005.1"/>
</dbReference>
<keyword evidence="4" id="KW-1185">Reference proteome</keyword>